<organism evidence="1">
    <name type="scientific">marine metagenome</name>
    <dbReference type="NCBI Taxonomy" id="408172"/>
    <lineage>
        <taxon>unclassified sequences</taxon>
        <taxon>metagenomes</taxon>
        <taxon>ecological metagenomes</taxon>
    </lineage>
</organism>
<proteinExistence type="predicted"/>
<sequence length="139" mass="15167">MTQNKVDKIAGEKVFEKLKDNEEKYKIPARIGDYPKKLVIGSGTSFEGTSIKTEDIEIYGRIEANIKSNVVYVGAAAEVFGSIICNQIEVHGKTNGSIDANGKANIKKGAQIIGTIRYQVVSIEEEATVYAELHCTKAD</sequence>
<dbReference type="Pfam" id="PF04519">
    <property type="entry name" value="Bactofilin"/>
    <property type="match status" value="1"/>
</dbReference>
<feature type="non-terminal residue" evidence="1">
    <location>
        <position position="139"/>
    </location>
</feature>
<dbReference type="PANTHER" id="PTHR35024">
    <property type="entry name" value="HYPOTHETICAL CYTOSOLIC PROTEIN"/>
    <property type="match status" value="1"/>
</dbReference>
<protein>
    <recommendedName>
        <fullName evidence="2">Cell shape determination protein CcmA</fullName>
    </recommendedName>
</protein>
<evidence type="ECO:0008006" key="2">
    <source>
        <dbReference type="Google" id="ProtNLM"/>
    </source>
</evidence>
<dbReference type="InterPro" id="IPR007607">
    <property type="entry name" value="BacA/B"/>
</dbReference>
<evidence type="ECO:0000313" key="1">
    <source>
        <dbReference type="EMBL" id="SVE15931.1"/>
    </source>
</evidence>
<dbReference type="EMBL" id="UINC01198116">
    <property type="protein sequence ID" value="SVE15931.1"/>
    <property type="molecule type" value="Genomic_DNA"/>
</dbReference>
<dbReference type="PANTHER" id="PTHR35024:SF4">
    <property type="entry name" value="POLYMER-FORMING CYTOSKELETAL PROTEIN"/>
    <property type="match status" value="1"/>
</dbReference>
<reference evidence="1" key="1">
    <citation type="submission" date="2018-05" db="EMBL/GenBank/DDBJ databases">
        <authorList>
            <person name="Lanie J.A."/>
            <person name="Ng W.-L."/>
            <person name="Kazmierczak K.M."/>
            <person name="Andrzejewski T.M."/>
            <person name="Davidsen T.M."/>
            <person name="Wayne K.J."/>
            <person name="Tettelin H."/>
            <person name="Glass J.I."/>
            <person name="Rusch D."/>
            <person name="Podicherti R."/>
            <person name="Tsui H.-C.T."/>
            <person name="Winkler M.E."/>
        </authorList>
    </citation>
    <scope>NUCLEOTIDE SEQUENCE</scope>
</reference>
<gene>
    <name evidence="1" type="ORF">METZ01_LOCUS468785</name>
</gene>
<dbReference type="AlphaFoldDB" id="A0A383B7U9"/>
<accession>A0A383B7U9</accession>
<name>A0A383B7U9_9ZZZZ</name>